<proteinExistence type="predicted"/>
<accession>A0AAY5L5V6</accession>
<dbReference type="Proteomes" id="UP000265140">
    <property type="component" value="Chromosome 24"/>
</dbReference>
<organism evidence="2 3">
    <name type="scientific">Esox lucius</name>
    <name type="common">Northern pike</name>
    <dbReference type="NCBI Taxonomy" id="8010"/>
    <lineage>
        <taxon>Eukaryota</taxon>
        <taxon>Metazoa</taxon>
        <taxon>Chordata</taxon>
        <taxon>Craniata</taxon>
        <taxon>Vertebrata</taxon>
        <taxon>Euteleostomi</taxon>
        <taxon>Actinopterygii</taxon>
        <taxon>Neopterygii</taxon>
        <taxon>Teleostei</taxon>
        <taxon>Protacanthopterygii</taxon>
        <taxon>Esociformes</taxon>
        <taxon>Esocidae</taxon>
        <taxon>Esox</taxon>
    </lineage>
</organism>
<protein>
    <recommendedName>
        <fullName evidence="1">Reverse transcriptase domain-containing protein</fullName>
    </recommendedName>
</protein>
<reference evidence="2" key="3">
    <citation type="submission" date="2025-09" db="UniProtKB">
        <authorList>
            <consortium name="Ensembl"/>
        </authorList>
    </citation>
    <scope>IDENTIFICATION</scope>
</reference>
<dbReference type="CDD" id="cd01650">
    <property type="entry name" value="RT_nLTR_like"/>
    <property type="match status" value="1"/>
</dbReference>
<feature type="domain" description="Reverse transcriptase" evidence="1">
    <location>
        <begin position="95"/>
        <end position="372"/>
    </location>
</feature>
<dbReference type="InterPro" id="IPR000477">
    <property type="entry name" value="RT_dom"/>
</dbReference>
<reference evidence="2" key="2">
    <citation type="submission" date="2025-08" db="UniProtKB">
        <authorList>
            <consortium name="Ensembl"/>
        </authorList>
    </citation>
    <scope>IDENTIFICATION</scope>
</reference>
<dbReference type="SUPFAM" id="SSF56672">
    <property type="entry name" value="DNA/RNA polymerases"/>
    <property type="match status" value="1"/>
</dbReference>
<reference evidence="2 3" key="1">
    <citation type="submission" date="2020-02" db="EMBL/GenBank/DDBJ databases">
        <title>Esox lucius (northern pike) genome, fEsoLuc1, primary haplotype.</title>
        <authorList>
            <person name="Myers G."/>
            <person name="Karagic N."/>
            <person name="Meyer A."/>
            <person name="Pippel M."/>
            <person name="Reichard M."/>
            <person name="Winkler S."/>
            <person name="Tracey A."/>
            <person name="Sims Y."/>
            <person name="Howe K."/>
            <person name="Rhie A."/>
            <person name="Formenti G."/>
            <person name="Durbin R."/>
            <person name="Fedrigo O."/>
            <person name="Jarvis E.D."/>
        </authorList>
    </citation>
    <scope>NUCLEOTIDE SEQUENCE [LARGE SCALE GENOMIC DNA]</scope>
</reference>
<evidence type="ECO:0000313" key="2">
    <source>
        <dbReference type="Ensembl" id="ENSELUP00000096688.1"/>
    </source>
</evidence>
<keyword evidence="3" id="KW-1185">Reference proteome</keyword>
<sequence length="568" mass="64044">MNYFDEKIVTIRKQITESLNSYGPKNLSCPKNLRNLPDQVSMGTLEFFDTVSLDTFTKFVMSSKPTNSQLDPIPTKLLKELFPVLGQPMLNIINCSLSFGCVPNSLKIAEIKPLLKKSNLDPDILNNYRPISNLPFLSKVLEKCVSQQLNAFLKTKNIYEIFQSGFRSHHSTETVLVKVTNDLLMASDKGSASVLLLLDLSAAFDTIDHSLLLETLETNIGLRGHVLAWLKSYLSERYQFVSVDGISSDKSKVCFGVPQGSVLGPLLFSLYMLPLGDVIQNHNINFHCYADDTQLYISMKHGEAPKLAILEACVSDIRKWMTENFLLLNSNKTEMLLLGPKKQRALLADLTVNLDGCMVVSQKTVKNLGVTLDSDLSFEEHIKYVSRVAYFHLRNIAKIRNFLSKTDAEKLIHAFVTSRLDYCNALLSGYPDKLINKLQLVLHTAARILTRTKKFEHITPVLASLHWLPVRVRADFKVLLLTYKSIHGLAPTYLAEMIQPYIPTRNLRSQDAGLLIVPRISKQTVGGRAFSHRAPLLWNDLPIKVRNANSVQTFKCLLKTHLYSTVYN</sequence>
<evidence type="ECO:0000313" key="3">
    <source>
        <dbReference type="Proteomes" id="UP000265140"/>
    </source>
</evidence>
<dbReference type="PROSITE" id="PS50878">
    <property type="entry name" value="RT_POL"/>
    <property type="match status" value="1"/>
</dbReference>
<dbReference type="Ensembl" id="ENSELUT00000112045.1">
    <property type="protein sequence ID" value="ENSELUP00000096688.1"/>
    <property type="gene ID" value="ENSELUG00000035189.1"/>
</dbReference>
<dbReference type="Pfam" id="PF00078">
    <property type="entry name" value="RVT_1"/>
    <property type="match status" value="1"/>
</dbReference>
<dbReference type="AlphaFoldDB" id="A0AAY5L5V6"/>
<dbReference type="PANTHER" id="PTHR33332">
    <property type="entry name" value="REVERSE TRANSCRIPTASE DOMAIN-CONTAINING PROTEIN"/>
    <property type="match status" value="1"/>
</dbReference>
<dbReference type="GeneTree" id="ENSGT01010000222343"/>
<evidence type="ECO:0000259" key="1">
    <source>
        <dbReference type="PROSITE" id="PS50878"/>
    </source>
</evidence>
<dbReference type="InterPro" id="IPR043502">
    <property type="entry name" value="DNA/RNA_pol_sf"/>
</dbReference>
<name>A0AAY5L5V6_ESOLU</name>